<evidence type="ECO:0000313" key="2">
    <source>
        <dbReference type="Proteomes" id="UP001060012"/>
    </source>
</evidence>
<dbReference type="EMBL" id="CP100595">
    <property type="protein sequence ID" value="UTJ06917.1"/>
    <property type="molecule type" value="Genomic_DNA"/>
</dbReference>
<evidence type="ECO:0000313" key="1">
    <source>
        <dbReference type="EMBL" id="UTJ06917.1"/>
    </source>
</evidence>
<protein>
    <submittedName>
        <fullName evidence="1">Uncharacterized protein</fullName>
    </submittedName>
</protein>
<accession>A0ABY5E433</accession>
<keyword evidence="2" id="KW-1185">Reference proteome</keyword>
<organism evidence="1 2">
    <name type="scientific">Arcobacter roscoffensis</name>
    <dbReference type="NCBI Taxonomy" id="2961520"/>
    <lineage>
        <taxon>Bacteria</taxon>
        <taxon>Pseudomonadati</taxon>
        <taxon>Campylobacterota</taxon>
        <taxon>Epsilonproteobacteria</taxon>
        <taxon>Campylobacterales</taxon>
        <taxon>Arcobacteraceae</taxon>
        <taxon>Arcobacter</taxon>
    </lineage>
</organism>
<name>A0ABY5E433_9BACT</name>
<proteinExistence type="predicted"/>
<sequence>MKELTNYYTNKDILFKEIEKVEPKTLASRKKIEIYSATSVDSKYYAIFKFDAKSRFLRKNADELMVLCEKLASYKEHNFKKKELIISSPLCSKAKKYLEENSWSVRVDFM</sequence>
<reference evidence="1" key="1">
    <citation type="submission" date="2022-07" db="EMBL/GenBank/DDBJ databases">
        <title>Arcobacter roscoffensis sp. nov., a marine bacterium isolated from coastal seawater collected from Roscoff, France.</title>
        <authorList>
            <person name="Pascual J."/>
            <person name="Lepeaux C."/>
            <person name="Methner A."/>
            <person name="Overmann J."/>
        </authorList>
    </citation>
    <scope>NUCLEOTIDE SEQUENCE</scope>
    <source>
        <strain evidence="1">ARW1-2F2</strain>
    </source>
</reference>
<dbReference type="RefSeq" id="WP_254577096.1">
    <property type="nucleotide sequence ID" value="NZ_CP100595.1"/>
</dbReference>
<dbReference type="Proteomes" id="UP001060012">
    <property type="component" value="Chromosome"/>
</dbReference>
<gene>
    <name evidence="1" type="ORF">NJU99_02165</name>
</gene>